<proteinExistence type="inferred from homology"/>
<evidence type="ECO:0000313" key="3">
    <source>
        <dbReference type="EMBL" id="MCA9382191.1"/>
    </source>
</evidence>
<keyword evidence="2" id="KW-0560">Oxidoreductase</keyword>
<dbReference type="PRINTS" id="PR00081">
    <property type="entry name" value="GDHRDH"/>
</dbReference>
<dbReference type="Proteomes" id="UP000782843">
    <property type="component" value="Unassembled WGS sequence"/>
</dbReference>
<evidence type="ECO:0000256" key="2">
    <source>
        <dbReference type="ARBA" id="ARBA00023002"/>
    </source>
</evidence>
<dbReference type="GO" id="GO:0048038">
    <property type="term" value="F:quinone binding"/>
    <property type="evidence" value="ECO:0007669"/>
    <property type="project" value="TreeGrafter"/>
</dbReference>
<dbReference type="InterPro" id="IPR002347">
    <property type="entry name" value="SDR_fam"/>
</dbReference>
<dbReference type="Gene3D" id="3.40.50.720">
    <property type="entry name" value="NAD(P)-binding Rossmann-like Domain"/>
    <property type="match status" value="1"/>
</dbReference>
<dbReference type="InterPro" id="IPR020904">
    <property type="entry name" value="Sc_DH/Rdtase_CS"/>
</dbReference>
<protein>
    <submittedName>
        <fullName evidence="3">SDR family oxidoreductase</fullName>
    </submittedName>
</protein>
<reference evidence="3" key="1">
    <citation type="submission" date="2020-04" db="EMBL/GenBank/DDBJ databases">
        <authorList>
            <person name="Zhang T."/>
        </authorList>
    </citation>
    <scope>NUCLEOTIDE SEQUENCE</scope>
    <source>
        <strain evidence="3">HKST-UBA10</strain>
    </source>
</reference>
<comment type="caution">
    <text evidence="3">The sequence shown here is derived from an EMBL/GenBank/DDBJ whole genome shotgun (WGS) entry which is preliminary data.</text>
</comment>
<sequence>MDQKVALVTGSTRGIGKAVAQRLLLEGHIVVISSELPVKEKHVLKDFENNKNAVYIKADISNLSDLTNLRDAIIDKFGTIDYLVANAGIMPLPCGIDDVTEEVMNKTSDVNLKGTFNTLKLFGDAIQKYSKHNGAIVTLTSVDGIIGEPYGVIYSATKAGIISLTKSFARKLANPLVRVNAVAPGLIDTPLTATTGEDPSWTTDLSIIKRMGKPEEIANAINFLLSDEASFITGQVLAVDGGFTLK</sequence>
<dbReference type="AlphaFoldDB" id="A0A955L3G8"/>
<gene>
    <name evidence="3" type="ORF">KC660_02165</name>
</gene>
<dbReference type="GO" id="GO:0016616">
    <property type="term" value="F:oxidoreductase activity, acting on the CH-OH group of donors, NAD or NADP as acceptor"/>
    <property type="evidence" value="ECO:0007669"/>
    <property type="project" value="TreeGrafter"/>
</dbReference>
<reference evidence="3" key="2">
    <citation type="journal article" date="2021" name="Microbiome">
        <title>Successional dynamics and alternative stable states in a saline activated sludge microbial community over 9 years.</title>
        <authorList>
            <person name="Wang Y."/>
            <person name="Ye J."/>
            <person name="Ju F."/>
            <person name="Liu L."/>
            <person name="Boyd J.A."/>
            <person name="Deng Y."/>
            <person name="Parks D.H."/>
            <person name="Jiang X."/>
            <person name="Yin X."/>
            <person name="Woodcroft B.J."/>
            <person name="Tyson G.W."/>
            <person name="Hugenholtz P."/>
            <person name="Polz M.F."/>
            <person name="Zhang T."/>
        </authorList>
    </citation>
    <scope>NUCLEOTIDE SEQUENCE</scope>
    <source>
        <strain evidence="3">HKST-UBA10</strain>
    </source>
</reference>
<dbReference type="FunFam" id="3.40.50.720:FF:000084">
    <property type="entry name" value="Short-chain dehydrogenase reductase"/>
    <property type="match status" value="1"/>
</dbReference>
<organism evidence="3 4">
    <name type="scientific">Candidatus Dojkabacteria bacterium</name>
    <dbReference type="NCBI Taxonomy" id="2099670"/>
    <lineage>
        <taxon>Bacteria</taxon>
        <taxon>Candidatus Dojkabacteria</taxon>
    </lineage>
</organism>
<accession>A0A955L3G8</accession>
<evidence type="ECO:0000313" key="4">
    <source>
        <dbReference type="Proteomes" id="UP000782843"/>
    </source>
</evidence>
<dbReference type="InterPro" id="IPR036291">
    <property type="entry name" value="NAD(P)-bd_dom_sf"/>
</dbReference>
<name>A0A955L3G8_9BACT</name>
<dbReference type="CDD" id="cd05233">
    <property type="entry name" value="SDR_c"/>
    <property type="match status" value="1"/>
</dbReference>
<dbReference type="GO" id="GO:0006633">
    <property type="term" value="P:fatty acid biosynthetic process"/>
    <property type="evidence" value="ECO:0007669"/>
    <property type="project" value="TreeGrafter"/>
</dbReference>
<dbReference type="Pfam" id="PF13561">
    <property type="entry name" value="adh_short_C2"/>
    <property type="match status" value="1"/>
</dbReference>
<dbReference type="EMBL" id="JAGQLG010000079">
    <property type="protein sequence ID" value="MCA9382191.1"/>
    <property type="molecule type" value="Genomic_DNA"/>
</dbReference>
<comment type="similarity">
    <text evidence="1">Belongs to the short-chain dehydrogenases/reductases (SDR) family.</text>
</comment>
<dbReference type="SUPFAM" id="SSF51735">
    <property type="entry name" value="NAD(P)-binding Rossmann-fold domains"/>
    <property type="match status" value="1"/>
</dbReference>
<dbReference type="PANTHER" id="PTHR42760">
    <property type="entry name" value="SHORT-CHAIN DEHYDROGENASES/REDUCTASES FAMILY MEMBER"/>
    <property type="match status" value="1"/>
</dbReference>
<dbReference type="PRINTS" id="PR00080">
    <property type="entry name" value="SDRFAMILY"/>
</dbReference>
<evidence type="ECO:0000256" key="1">
    <source>
        <dbReference type="ARBA" id="ARBA00006484"/>
    </source>
</evidence>
<dbReference type="PROSITE" id="PS00061">
    <property type="entry name" value="ADH_SHORT"/>
    <property type="match status" value="1"/>
</dbReference>
<dbReference type="PANTHER" id="PTHR42760:SF133">
    <property type="entry name" value="3-OXOACYL-[ACYL-CARRIER-PROTEIN] REDUCTASE"/>
    <property type="match status" value="1"/>
</dbReference>